<dbReference type="EMBL" id="CP046234">
    <property type="protein sequence ID" value="WFD45400.1"/>
    <property type="molecule type" value="Genomic_DNA"/>
</dbReference>
<proteinExistence type="inferred from homology"/>
<evidence type="ECO:0000259" key="5">
    <source>
        <dbReference type="Pfam" id="PF00004"/>
    </source>
</evidence>
<dbReference type="InterPro" id="IPR027417">
    <property type="entry name" value="P-loop_NTPase"/>
</dbReference>
<evidence type="ECO:0000256" key="2">
    <source>
        <dbReference type="ARBA" id="ARBA00022741"/>
    </source>
</evidence>
<protein>
    <recommendedName>
        <fullName evidence="5">ATPase AAA-type core domain-containing protein</fullName>
    </recommendedName>
</protein>
<dbReference type="SUPFAM" id="SSF52540">
    <property type="entry name" value="P-loop containing nucleoside triphosphate hydrolases"/>
    <property type="match status" value="1"/>
</dbReference>
<dbReference type="PANTHER" id="PTHR23069:SF0">
    <property type="entry name" value="TAT-BINDING HOMOLOG 7"/>
    <property type="match status" value="1"/>
</dbReference>
<accession>A0ABY8EHS3</accession>
<reference evidence="6 7" key="1">
    <citation type="journal article" date="2020" name="Elife">
        <title>Loss of centromere function drives karyotype evolution in closely related Malassezia species.</title>
        <authorList>
            <person name="Sankaranarayanan S.R."/>
            <person name="Ianiri G."/>
            <person name="Coelho M.A."/>
            <person name="Reza M.H."/>
            <person name="Thimmappa B.C."/>
            <person name="Ganguly P."/>
            <person name="Vadnala R.N."/>
            <person name="Sun S."/>
            <person name="Siddharthan R."/>
            <person name="Tellgren-Roth C."/>
            <person name="Dawson T.L."/>
            <person name="Heitman J."/>
            <person name="Sanyal K."/>
        </authorList>
    </citation>
    <scope>NUCLEOTIDE SEQUENCE [LARGE SCALE GENOMIC DNA]</scope>
    <source>
        <strain evidence="6">CBS14141</strain>
    </source>
</reference>
<keyword evidence="7" id="KW-1185">Reference proteome</keyword>
<evidence type="ECO:0000256" key="1">
    <source>
        <dbReference type="ARBA" id="ARBA00006914"/>
    </source>
</evidence>
<sequence length="165" mass="17280">MNASITGAWAKQRTQISLNSPTPTPPPGSAAAAAAARAKAGDTADAEAGPSRSEKPSKRKSRTSRTDASKRGRTARSNARVAEEFEAPTTRLRDIGGASAAIEKALELIAMPLCHPEIYLHTGVTPPRGVLFHGPPGCGKTMMAGALAGVRHTTDHRSWASPFCR</sequence>
<organism evidence="6 7">
    <name type="scientific">Malassezia furfur</name>
    <name type="common">Pityriasis versicolor infection agent</name>
    <name type="synonym">Pityrosporum furfur</name>
    <dbReference type="NCBI Taxonomy" id="55194"/>
    <lineage>
        <taxon>Eukaryota</taxon>
        <taxon>Fungi</taxon>
        <taxon>Dikarya</taxon>
        <taxon>Basidiomycota</taxon>
        <taxon>Ustilaginomycotina</taxon>
        <taxon>Malasseziomycetes</taxon>
        <taxon>Malasseziales</taxon>
        <taxon>Malasseziaceae</taxon>
        <taxon>Malassezia</taxon>
    </lineage>
</organism>
<feature type="domain" description="ATPase AAA-type core" evidence="5">
    <location>
        <begin position="130"/>
        <end position="149"/>
    </location>
</feature>
<keyword evidence="3" id="KW-0067">ATP-binding</keyword>
<feature type="compositionally biased region" description="Low complexity" evidence="4">
    <location>
        <begin position="29"/>
        <end position="51"/>
    </location>
</feature>
<feature type="region of interest" description="Disordered" evidence="4">
    <location>
        <begin position="1"/>
        <end position="85"/>
    </location>
</feature>
<dbReference type="PANTHER" id="PTHR23069">
    <property type="entry name" value="AAA DOMAIN-CONTAINING"/>
    <property type="match status" value="1"/>
</dbReference>
<dbReference type="InterPro" id="IPR045199">
    <property type="entry name" value="ATAD2-like"/>
</dbReference>
<evidence type="ECO:0000313" key="6">
    <source>
        <dbReference type="EMBL" id="WFD45400.1"/>
    </source>
</evidence>
<evidence type="ECO:0000313" key="7">
    <source>
        <dbReference type="Proteomes" id="UP000818624"/>
    </source>
</evidence>
<evidence type="ECO:0000256" key="4">
    <source>
        <dbReference type="SAM" id="MobiDB-lite"/>
    </source>
</evidence>
<dbReference type="Proteomes" id="UP000818624">
    <property type="component" value="Chromosome 1"/>
</dbReference>
<gene>
    <name evidence="6" type="ORF">GLX27_000020</name>
</gene>
<evidence type="ECO:0000256" key="3">
    <source>
        <dbReference type="ARBA" id="ARBA00022840"/>
    </source>
</evidence>
<comment type="similarity">
    <text evidence="1">Belongs to the AAA ATPase family.</text>
</comment>
<keyword evidence="2" id="KW-0547">Nucleotide-binding</keyword>
<name>A0ABY8EHS3_MALFU</name>
<dbReference type="Pfam" id="PF00004">
    <property type="entry name" value="AAA"/>
    <property type="match status" value="1"/>
</dbReference>
<dbReference type="Gene3D" id="3.40.50.300">
    <property type="entry name" value="P-loop containing nucleotide triphosphate hydrolases"/>
    <property type="match status" value="1"/>
</dbReference>
<dbReference type="InterPro" id="IPR003959">
    <property type="entry name" value="ATPase_AAA_core"/>
</dbReference>